<dbReference type="Proteomes" id="UP000182444">
    <property type="component" value="Chromosome 1C"/>
</dbReference>
<evidence type="ECO:0000313" key="2">
    <source>
        <dbReference type="Proteomes" id="UP000182444"/>
    </source>
</evidence>
<dbReference type="GeneID" id="94582918"/>
<evidence type="ECO:0000313" key="1">
    <source>
        <dbReference type="EMBL" id="AOW02627.1"/>
    </source>
</evidence>
<proteinExistence type="predicted"/>
<protein>
    <submittedName>
        <fullName evidence="1">Uncharacterized protein</fullName>
    </submittedName>
</protein>
<reference evidence="1 2" key="1">
    <citation type="journal article" date="2016" name="PLoS ONE">
        <title>Sequence Assembly of Yarrowia lipolytica Strain W29/CLIB89 Shows Transposable Element Diversity.</title>
        <authorList>
            <person name="Magnan C."/>
            <person name="Yu J."/>
            <person name="Chang I."/>
            <person name="Jahn E."/>
            <person name="Kanomata Y."/>
            <person name="Wu J."/>
            <person name="Zeller M."/>
            <person name="Oakes M."/>
            <person name="Baldi P."/>
            <person name="Sandmeyer S."/>
        </authorList>
    </citation>
    <scope>NUCLEOTIDE SEQUENCE [LARGE SCALE GENOMIC DNA]</scope>
    <source>
        <strain evidence="2">CLIB89(W29)</strain>
    </source>
</reference>
<accession>A0A1D8NAG1</accession>
<dbReference type="RefSeq" id="XP_068138381.1">
    <property type="nucleotide sequence ID" value="XM_068282280.1"/>
</dbReference>
<dbReference type="VEuPathDB" id="FungiDB:YALI1_C14284g"/>
<sequence>MKKTHGHSHGHVTVLGNTCVPVYALWLSRELFASDLDEANQFGHDSMGRGGMRIPYTYLPSAEPDEHFCLSKCAIWPFFVEAALMVHSSTVSDNVCSRSEFQTIFWKRE</sequence>
<organism evidence="1 2">
    <name type="scientific">Yarrowia lipolytica</name>
    <name type="common">Candida lipolytica</name>
    <dbReference type="NCBI Taxonomy" id="4952"/>
    <lineage>
        <taxon>Eukaryota</taxon>
        <taxon>Fungi</taxon>
        <taxon>Dikarya</taxon>
        <taxon>Ascomycota</taxon>
        <taxon>Saccharomycotina</taxon>
        <taxon>Dipodascomycetes</taxon>
        <taxon>Dipodascales</taxon>
        <taxon>Dipodascales incertae sedis</taxon>
        <taxon>Yarrowia</taxon>
    </lineage>
</organism>
<name>A0A1D8NAG1_YARLL</name>
<gene>
    <name evidence="1" type="ORF">YALI1_C14284g</name>
</gene>
<dbReference type="EMBL" id="CP017555">
    <property type="protein sequence ID" value="AOW02627.1"/>
    <property type="molecule type" value="Genomic_DNA"/>
</dbReference>
<dbReference type="AlphaFoldDB" id="A0A1D8NAG1"/>